<keyword evidence="2" id="KW-0624">Polysaccharide degradation</keyword>
<dbReference type="PANTHER" id="PTHR43772">
    <property type="entry name" value="ENDO-1,4-BETA-XYLANASE"/>
    <property type="match status" value="1"/>
</dbReference>
<evidence type="ECO:0000256" key="8">
    <source>
        <dbReference type="SAM" id="MobiDB-lite"/>
    </source>
</evidence>
<keyword evidence="5 7" id="KW-0326">Glycosidase</keyword>
<dbReference type="InterPro" id="IPR006710">
    <property type="entry name" value="Glyco_hydro_43"/>
</dbReference>
<dbReference type="RefSeq" id="WP_034798358.1">
    <property type="nucleotide sequence ID" value="NZ_AWFF01000065.1"/>
</dbReference>
<dbReference type="GO" id="GO:0004553">
    <property type="term" value="F:hydrolase activity, hydrolyzing O-glycosyl compounds"/>
    <property type="evidence" value="ECO:0007669"/>
    <property type="project" value="InterPro"/>
</dbReference>
<dbReference type="InterPro" id="IPR023296">
    <property type="entry name" value="Glyco_hydro_beta-prop_sf"/>
</dbReference>
<dbReference type="EMBL" id="AWFF01000065">
    <property type="protein sequence ID" value="KCZ52600.1"/>
    <property type="molecule type" value="Genomic_DNA"/>
</dbReference>
<protein>
    <recommendedName>
        <fullName evidence="12">Alpha-N-arabinofuranosidase</fullName>
    </recommendedName>
</protein>
<dbReference type="Gene3D" id="2.115.10.20">
    <property type="entry name" value="Glycosyl hydrolase domain, family 43"/>
    <property type="match status" value="1"/>
</dbReference>
<sequence>MRKASLIFGSAIILATHLAACSGEKPAPAGQETVTQTPPVETETAEDTTASDSKYLEQPLVTEIFTADPSVHVWDDERIYVYPSHDYDAGIPEDDLGSQYAMRDYIVLSMDEVGGDVTIHDVGLDVDDVPWAAQQMWAPDAAHKDGKYYLYFPAKDENGVFHIGAAVSDSPTGPFTAEPEAIEGSFSMDPSVFEDDDGEYYMYFGGIWGGQLQRWATGEYNDDPNLNTDLVNDDPLTNEDEADQPDDVALMPKIAKMADDMVSFAEAPKDVMILDENGDPIKAKDHDRRFFEAAWVNRIGDTYYLSYSTGDTHKIVYATGDSPYGPFTYQGVVNQPVEGWTNHHSIFQHNGKWYLAYHDVQLSGKSHLRNVKITELTVNDDGTIEPVNPMPGQ</sequence>
<dbReference type="OrthoDB" id="9760116at2"/>
<dbReference type="CDD" id="cd18619">
    <property type="entry name" value="GH43_CoXyl43_like"/>
    <property type="match status" value="1"/>
</dbReference>
<reference evidence="10 11" key="1">
    <citation type="journal article" date="2014" name="Antonie Van Leeuwenhoek">
        <title>Hyphomonas beringensis sp. nov. and Hyphomonas chukchiensis sp. nov., isolated from surface seawater of the Bering Sea and Chukchi Sea.</title>
        <authorList>
            <person name="Li C."/>
            <person name="Lai Q."/>
            <person name="Li G."/>
            <person name="Dong C."/>
            <person name="Wang J."/>
            <person name="Liao Y."/>
            <person name="Shao Z."/>
        </authorList>
    </citation>
    <scope>NUCLEOTIDE SEQUENCE [LARGE SCALE GENOMIC DNA]</scope>
    <source>
        <strain evidence="10 11">25B14_1</strain>
    </source>
</reference>
<keyword evidence="3 7" id="KW-0378">Hydrolase</keyword>
<dbReference type="Pfam" id="PF04616">
    <property type="entry name" value="Glyco_hydro_43"/>
    <property type="match status" value="2"/>
</dbReference>
<comment type="similarity">
    <text evidence="1 7">Belongs to the glycosyl hydrolase 43 family.</text>
</comment>
<evidence type="ECO:0000313" key="11">
    <source>
        <dbReference type="Proteomes" id="UP000027037"/>
    </source>
</evidence>
<feature type="site" description="Important for catalytic activity, responsible for pKa modulation of the active site Glu and correct orientation of both the proton donor and substrate" evidence="6">
    <location>
        <position position="189"/>
    </location>
</feature>
<evidence type="ECO:0000256" key="6">
    <source>
        <dbReference type="PIRSR" id="PIRSR606710-2"/>
    </source>
</evidence>
<keyword evidence="9" id="KW-0732">Signal</keyword>
<dbReference type="InterPro" id="IPR052176">
    <property type="entry name" value="Glycosyl_Hydrlase_43_Enz"/>
</dbReference>
<evidence type="ECO:0000256" key="4">
    <source>
        <dbReference type="ARBA" id="ARBA00023277"/>
    </source>
</evidence>
<dbReference type="AlphaFoldDB" id="A0A062U8W3"/>
<evidence type="ECO:0000256" key="7">
    <source>
        <dbReference type="RuleBase" id="RU361187"/>
    </source>
</evidence>
<dbReference type="SUPFAM" id="SSF75005">
    <property type="entry name" value="Arabinanase/levansucrase/invertase"/>
    <property type="match status" value="1"/>
</dbReference>
<dbReference type="GO" id="GO:0045493">
    <property type="term" value="P:xylan catabolic process"/>
    <property type="evidence" value="ECO:0007669"/>
    <property type="project" value="UniProtKB-KW"/>
</dbReference>
<dbReference type="PATRIC" id="fig|1280946.3.peg.3007"/>
<gene>
    <name evidence="10" type="ORF">HY29_04790</name>
</gene>
<dbReference type="STRING" id="1280946.HY29_04790"/>
<evidence type="ECO:0000256" key="9">
    <source>
        <dbReference type="SAM" id="SignalP"/>
    </source>
</evidence>
<evidence type="ECO:0000256" key="2">
    <source>
        <dbReference type="ARBA" id="ARBA00022651"/>
    </source>
</evidence>
<feature type="signal peptide" evidence="9">
    <location>
        <begin position="1"/>
        <end position="19"/>
    </location>
</feature>
<evidence type="ECO:0000256" key="5">
    <source>
        <dbReference type="ARBA" id="ARBA00023295"/>
    </source>
</evidence>
<evidence type="ECO:0000313" key="10">
    <source>
        <dbReference type="EMBL" id="KCZ52600.1"/>
    </source>
</evidence>
<feature type="compositionally biased region" description="Low complexity" evidence="8">
    <location>
        <begin position="31"/>
        <end position="51"/>
    </location>
</feature>
<comment type="caution">
    <text evidence="10">The sequence shown here is derived from an EMBL/GenBank/DDBJ whole genome shotgun (WGS) entry which is preliminary data.</text>
</comment>
<keyword evidence="2" id="KW-0858">Xylan degradation</keyword>
<accession>A0A062U8W3</accession>
<evidence type="ECO:0008006" key="12">
    <source>
        <dbReference type="Google" id="ProtNLM"/>
    </source>
</evidence>
<evidence type="ECO:0000256" key="1">
    <source>
        <dbReference type="ARBA" id="ARBA00009865"/>
    </source>
</evidence>
<keyword evidence="11" id="KW-1185">Reference proteome</keyword>
<feature type="region of interest" description="Disordered" evidence="8">
    <location>
        <begin position="24"/>
        <end position="51"/>
    </location>
</feature>
<feature type="chain" id="PRO_5001619032" description="Alpha-N-arabinofuranosidase" evidence="9">
    <location>
        <begin position="20"/>
        <end position="393"/>
    </location>
</feature>
<keyword evidence="4" id="KW-0119">Carbohydrate metabolism</keyword>
<proteinExistence type="inferred from homology"/>
<name>A0A062U8W3_9PROT</name>
<dbReference type="eggNOG" id="COG3507">
    <property type="taxonomic scope" value="Bacteria"/>
</dbReference>
<dbReference type="PANTHER" id="PTHR43772:SF2">
    <property type="entry name" value="PUTATIVE (AFU_ORTHOLOGUE AFUA_2G04480)-RELATED"/>
    <property type="match status" value="1"/>
</dbReference>
<dbReference type="Proteomes" id="UP000027037">
    <property type="component" value="Unassembled WGS sequence"/>
</dbReference>
<organism evidence="10 11">
    <name type="scientific">Hyphomonas beringensis</name>
    <dbReference type="NCBI Taxonomy" id="1280946"/>
    <lineage>
        <taxon>Bacteria</taxon>
        <taxon>Pseudomonadati</taxon>
        <taxon>Pseudomonadota</taxon>
        <taxon>Alphaproteobacteria</taxon>
        <taxon>Hyphomonadales</taxon>
        <taxon>Hyphomonadaceae</taxon>
        <taxon>Hyphomonas</taxon>
    </lineage>
</organism>
<evidence type="ECO:0000256" key="3">
    <source>
        <dbReference type="ARBA" id="ARBA00022801"/>
    </source>
</evidence>